<protein>
    <submittedName>
        <fullName evidence="7">Type II pantothenate kinase</fullName>
        <ecNumber evidence="7">2.7.1.33</ecNumber>
    </submittedName>
</protein>
<evidence type="ECO:0000256" key="4">
    <source>
        <dbReference type="ARBA" id="ARBA00022777"/>
    </source>
</evidence>
<gene>
    <name evidence="7" type="primary">coaW</name>
    <name evidence="7" type="ORF">EJP82_08200</name>
</gene>
<dbReference type="PANTHER" id="PTHR12280">
    <property type="entry name" value="PANTOTHENATE KINASE"/>
    <property type="match status" value="1"/>
</dbReference>
<dbReference type="InterPro" id="IPR004567">
    <property type="entry name" value="Type_II_PanK"/>
</dbReference>
<dbReference type="GO" id="GO:0015937">
    <property type="term" value="P:coenzyme A biosynthetic process"/>
    <property type="evidence" value="ECO:0007669"/>
    <property type="project" value="UniProtKB-KW"/>
</dbReference>
<dbReference type="PIRSF" id="PIRSF036940">
    <property type="entry name" value="PanK_bac_aCoA"/>
    <property type="match status" value="1"/>
</dbReference>
<dbReference type="GO" id="GO:0005524">
    <property type="term" value="F:ATP binding"/>
    <property type="evidence" value="ECO:0007669"/>
    <property type="project" value="UniProtKB-KW"/>
</dbReference>
<dbReference type="PANTHER" id="PTHR12280:SF20">
    <property type="entry name" value="4'-PHOSPHOPANTETHEINE PHOSPHATASE"/>
    <property type="match status" value="1"/>
</dbReference>
<keyword evidence="8" id="KW-1185">Reference proteome</keyword>
<organism evidence="7 8">
    <name type="scientific">Paenibacillus anaericanus</name>
    <dbReference type="NCBI Taxonomy" id="170367"/>
    <lineage>
        <taxon>Bacteria</taxon>
        <taxon>Bacillati</taxon>
        <taxon>Bacillota</taxon>
        <taxon>Bacilli</taxon>
        <taxon>Bacillales</taxon>
        <taxon>Paenibacillaceae</taxon>
        <taxon>Paenibacillus</taxon>
    </lineage>
</organism>
<dbReference type="GO" id="GO:0005829">
    <property type="term" value="C:cytosol"/>
    <property type="evidence" value="ECO:0007669"/>
    <property type="project" value="TreeGrafter"/>
</dbReference>
<dbReference type="EMBL" id="RZNY01000005">
    <property type="protein sequence ID" value="RUT47152.1"/>
    <property type="molecule type" value="Genomic_DNA"/>
</dbReference>
<dbReference type="GO" id="GO:0004594">
    <property type="term" value="F:pantothenate kinase activity"/>
    <property type="evidence" value="ECO:0007669"/>
    <property type="project" value="UniProtKB-EC"/>
</dbReference>
<dbReference type="InterPro" id="IPR011602">
    <property type="entry name" value="Type_II_PanK_bac"/>
</dbReference>
<evidence type="ECO:0000256" key="1">
    <source>
        <dbReference type="ARBA" id="ARBA00022490"/>
    </source>
</evidence>
<dbReference type="EC" id="2.7.1.33" evidence="7"/>
<keyword evidence="6" id="KW-0173">Coenzyme A biosynthesis</keyword>
<dbReference type="NCBIfam" id="NF009842">
    <property type="entry name" value="PRK13317.1"/>
    <property type="match status" value="1"/>
</dbReference>
<proteinExistence type="predicted"/>
<dbReference type="Pfam" id="PF03630">
    <property type="entry name" value="Fumble"/>
    <property type="match status" value="1"/>
</dbReference>
<keyword evidence="1" id="KW-0963">Cytoplasm</keyword>
<keyword evidence="2 7" id="KW-0808">Transferase</keyword>
<keyword evidence="4 7" id="KW-0418">Kinase</keyword>
<dbReference type="OrthoDB" id="358216at2"/>
<evidence type="ECO:0000256" key="2">
    <source>
        <dbReference type="ARBA" id="ARBA00022679"/>
    </source>
</evidence>
<dbReference type="SUPFAM" id="SSF53067">
    <property type="entry name" value="Actin-like ATPase domain"/>
    <property type="match status" value="1"/>
</dbReference>
<dbReference type="AlphaFoldDB" id="A0A3S1BQB4"/>
<accession>A0A3S1BQB4</accession>
<keyword evidence="5" id="KW-0067">ATP-binding</keyword>
<comment type="caution">
    <text evidence="7">The sequence shown here is derived from an EMBL/GenBank/DDBJ whole genome shotgun (WGS) entry which is preliminary data.</text>
</comment>
<evidence type="ECO:0000313" key="8">
    <source>
        <dbReference type="Proteomes" id="UP000279446"/>
    </source>
</evidence>
<evidence type="ECO:0000256" key="3">
    <source>
        <dbReference type="ARBA" id="ARBA00022741"/>
    </source>
</evidence>
<dbReference type="Gene3D" id="3.30.420.40">
    <property type="match status" value="1"/>
</dbReference>
<evidence type="ECO:0000313" key="7">
    <source>
        <dbReference type="EMBL" id="RUT47152.1"/>
    </source>
</evidence>
<dbReference type="RefSeq" id="WP_127191550.1">
    <property type="nucleotide sequence ID" value="NZ_RZNY01000005.1"/>
</dbReference>
<dbReference type="Proteomes" id="UP000279446">
    <property type="component" value="Unassembled WGS sequence"/>
</dbReference>
<evidence type="ECO:0000256" key="6">
    <source>
        <dbReference type="ARBA" id="ARBA00022993"/>
    </source>
</evidence>
<sequence length="289" mass="31320">MQYATISWWIFAEKECIAIKNIGIDVGGTLIKVASMENDVLSFNKFPVAQIENVAIEMNKLDDAKICLTGGKAELFESFMIRKPLHIVEFEATCRGVQYLLNKYDSKQQEYIVTNVGTGTSIHHVGKTKHERIGGTGVGGGTLLGLARLLTGLTDYEDIVKLASKGERDRIDLKVSHIYEDAEPPIPGDLTASNFGRMLKLPSTDELTHEELLASVVGLVGETVATTSVLAAQNCGVSSVVFIGSTFIDNELLSETVQRYTLLRGASPVFVKNGEYSGAIGALLYGARS</sequence>
<keyword evidence="3" id="KW-0547">Nucleotide-binding</keyword>
<evidence type="ECO:0000256" key="5">
    <source>
        <dbReference type="ARBA" id="ARBA00022840"/>
    </source>
</evidence>
<name>A0A3S1BQB4_9BACL</name>
<reference evidence="7 8" key="1">
    <citation type="submission" date="2018-12" db="EMBL/GenBank/DDBJ databases">
        <authorList>
            <person name="Sun L."/>
            <person name="Chen Z."/>
        </authorList>
    </citation>
    <scope>NUCLEOTIDE SEQUENCE [LARGE SCALE GENOMIC DNA]</scope>
    <source>
        <strain evidence="7 8">DSM 15890</strain>
    </source>
</reference>
<dbReference type="InterPro" id="IPR043129">
    <property type="entry name" value="ATPase_NBD"/>
</dbReference>
<dbReference type="CDD" id="cd24085">
    <property type="entry name" value="ASKHA_NBD_PanK-II_bac"/>
    <property type="match status" value="1"/>
</dbReference>